<comment type="caution">
    <text evidence="1">The sequence shown here is derived from an EMBL/GenBank/DDBJ whole genome shotgun (WGS) entry which is preliminary data.</text>
</comment>
<sequence>MSTLHRTQSRLHRRFNPFGMFDGYDMTSGHGLAVYGFTEIFKALFFPFNSCHQFGDGTLATTSTNYLKYLKFTKDFGRTRYDLTQAKTPGTRFNAIFDPGDSITGSPPSLGIRLEKHRSSRLEPYRNRARSEMIAESFISLQDIKYVSIRRLRENDFAHLEGYNYFSPLDQNIDHMYEISVHFYRVGSSSSPYSFLSRKFAPGPFYRHYESAGRQLKDLHKNAESIKFIMLAPNETWLKLQDLQQGLGARDDPATSSNTVYFSADQFRNGGLLGRNGGAGYGRRSFFSRYGPDGGRFSPSPCFDDYVDACPPLRSMRSNMSFDTRRNDLYWYI</sequence>
<gene>
    <name evidence="1" type="ORF">TWF694_006767</name>
</gene>
<organism evidence="1 2">
    <name type="scientific">Orbilia ellipsospora</name>
    <dbReference type="NCBI Taxonomy" id="2528407"/>
    <lineage>
        <taxon>Eukaryota</taxon>
        <taxon>Fungi</taxon>
        <taxon>Dikarya</taxon>
        <taxon>Ascomycota</taxon>
        <taxon>Pezizomycotina</taxon>
        <taxon>Orbiliomycetes</taxon>
        <taxon>Orbiliales</taxon>
        <taxon>Orbiliaceae</taxon>
        <taxon>Orbilia</taxon>
    </lineage>
</organism>
<dbReference type="AlphaFoldDB" id="A0AAV9XMT7"/>
<evidence type="ECO:0000313" key="2">
    <source>
        <dbReference type="Proteomes" id="UP001365542"/>
    </source>
</evidence>
<accession>A0AAV9XMT7</accession>
<keyword evidence="2" id="KW-1185">Reference proteome</keyword>
<protein>
    <submittedName>
        <fullName evidence="1">Uncharacterized protein</fullName>
    </submittedName>
</protein>
<evidence type="ECO:0000313" key="1">
    <source>
        <dbReference type="EMBL" id="KAK6542826.1"/>
    </source>
</evidence>
<name>A0AAV9XMT7_9PEZI</name>
<dbReference type="EMBL" id="JAVHJO010000002">
    <property type="protein sequence ID" value="KAK6542826.1"/>
    <property type="molecule type" value="Genomic_DNA"/>
</dbReference>
<reference evidence="1 2" key="1">
    <citation type="submission" date="2019-10" db="EMBL/GenBank/DDBJ databases">
        <authorList>
            <person name="Palmer J.M."/>
        </authorList>
    </citation>
    <scope>NUCLEOTIDE SEQUENCE [LARGE SCALE GENOMIC DNA]</scope>
    <source>
        <strain evidence="1 2">TWF694</strain>
    </source>
</reference>
<proteinExistence type="predicted"/>
<dbReference type="Proteomes" id="UP001365542">
    <property type="component" value="Unassembled WGS sequence"/>
</dbReference>